<evidence type="ECO:0000313" key="3">
    <source>
        <dbReference type="EMBL" id="GMI22269.1"/>
    </source>
</evidence>
<feature type="transmembrane region" description="Helical" evidence="2">
    <location>
        <begin position="232"/>
        <end position="253"/>
    </location>
</feature>
<dbReference type="AlphaFoldDB" id="A0A9W7FVI3"/>
<feature type="compositionally biased region" description="Polar residues" evidence="1">
    <location>
        <begin position="150"/>
        <end position="162"/>
    </location>
</feature>
<keyword evidence="2" id="KW-1133">Transmembrane helix</keyword>
<proteinExistence type="predicted"/>
<dbReference type="EMBL" id="BRYA01000546">
    <property type="protein sequence ID" value="GMI22269.1"/>
    <property type="molecule type" value="Genomic_DNA"/>
</dbReference>
<feature type="transmembrane region" description="Helical" evidence="2">
    <location>
        <begin position="274"/>
        <end position="294"/>
    </location>
</feature>
<feature type="region of interest" description="Disordered" evidence="1">
    <location>
        <begin position="347"/>
        <end position="376"/>
    </location>
</feature>
<feature type="compositionally biased region" description="Basic and acidic residues" evidence="1">
    <location>
        <begin position="165"/>
        <end position="178"/>
    </location>
</feature>
<dbReference type="OrthoDB" id="198140at2759"/>
<feature type="transmembrane region" description="Helical" evidence="2">
    <location>
        <begin position="200"/>
        <end position="220"/>
    </location>
</feature>
<keyword evidence="4" id="KW-1185">Reference proteome</keyword>
<evidence type="ECO:0000256" key="2">
    <source>
        <dbReference type="SAM" id="Phobius"/>
    </source>
</evidence>
<sequence length="407" mass="44283">MNNSTIYSCNGVTTFVSCGSMGDVRVIALVFILIGTLSSCAMSFGPKRILLKGANWSNLNGAQQLTIILPLSCVCATIGCCGSFVVKTYQESEDEAPFVIQLLMPIFLYSFACNLLQYLILVYVLFWLQVLEVKREQYLKKVAAKEASSQVSSKEQGSNSPMSPKRGDNEKSRKEIEAKKRDMGRKVMDLARKRHKLMAFAIRFNCVCILISTILGVVAVGMDRQTLEGRKNQQVCVALIMAVDCTHICLPCYALATLGKTQVQLYNKRNVTHLYWSTVLVYILALIAATISIIDQVALAVDENGGAGKTSVPNNIFLLLAGSSLPLGTFQLNKLLSIPVKAARRQGKVKGAPDGGNQSTTTSSDNDDHAASPDYKRRGSTMLIRGGLMDTQAFNNSKVVPESGRGG</sequence>
<organism evidence="3 4">
    <name type="scientific">Triparma columacea</name>
    <dbReference type="NCBI Taxonomy" id="722753"/>
    <lineage>
        <taxon>Eukaryota</taxon>
        <taxon>Sar</taxon>
        <taxon>Stramenopiles</taxon>
        <taxon>Ochrophyta</taxon>
        <taxon>Bolidophyceae</taxon>
        <taxon>Parmales</taxon>
        <taxon>Triparmaceae</taxon>
        <taxon>Triparma</taxon>
    </lineage>
</organism>
<keyword evidence="2" id="KW-0812">Transmembrane</keyword>
<feature type="transmembrane region" description="Helical" evidence="2">
    <location>
        <begin position="314"/>
        <end position="336"/>
    </location>
</feature>
<feature type="compositionally biased region" description="Basic and acidic residues" evidence="1">
    <location>
        <begin position="366"/>
        <end position="376"/>
    </location>
</feature>
<gene>
    <name evidence="3" type="ORF">TrCOL_g8358</name>
</gene>
<feature type="transmembrane region" description="Helical" evidence="2">
    <location>
        <begin position="24"/>
        <end position="44"/>
    </location>
</feature>
<comment type="caution">
    <text evidence="3">The sequence shown here is derived from an EMBL/GenBank/DDBJ whole genome shotgun (WGS) entry which is preliminary data.</text>
</comment>
<dbReference type="Proteomes" id="UP001165065">
    <property type="component" value="Unassembled WGS sequence"/>
</dbReference>
<feature type="transmembrane region" description="Helical" evidence="2">
    <location>
        <begin position="106"/>
        <end position="131"/>
    </location>
</feature>
<evidence type="ECO:0000313" key="4">
    <source>
        <dbReference type="Proteomes" id="UP001165065"/>
    </source>
</evidence>
<feature type="region of interest" description="Disordered" evidence="1">
    <location>
        <begin position="150"/>
        <end position="178"/>
    </location>
</feature>
<accession>A0A9W7FVI3</accession>
<protein>
    <submittedName>
        <fullName evidence="3">Uncharacterized protein</fullName>
    </submittedName>
</protein>
<keyword evidence="2" id="KW-0472">Membrane</keyword>
<feature type="transmembrane region" description="Helical" evidence="2">
    <location>
        <begin position="65"/>
        <end position="86"/>
    </location>
</feature>
<name>A0A9W7FVI3_9STRA</name>
<reference evidence="4" key="1">
    <citation type="journal article" date="2023" name="Commun. Biol.">
        <title>Genome analysis of Parmales, the sister group of diatoms, reveals the evolutionary specialization of diatoms from phago-mixotrophs to photoautotrophs.</title>
        <authorList>
            <person name="Ban H."/>
            <person name="Sato S."/>
            <person name="Yoshikawa S."/>
            <person name="Yamada K."/>
            <person name="Nakamura Y."/>
            <person name="Ichinomiya M."/>
            <person name="Sato N."/>
            <person name="Blanc-Mathieu R."/>
            <person name="Endo H."/>
            <person name="Kuwata A."/>
            <person name="Ogata H."/>
        </authorList>
    </citation>
    <scope>NUCLEOTIDE SEQUENCE [LARGE SCALE GENOMIC DNA]</scope>
</reference>
<evidence type="ECO:0000256" key="1">
    <source>
        <dbReference type="SAM" id="MobiDB-lite"/>
    </source>
</evidence>